<sequence>MGAKGSTHTGKVFTLEELAKFDGTTLPSYIGILGQVYDVSESSNFQAGGGYGDLWAGNDATYALATLSLDKKDASRLDWELSQFNEQQLKALAAWKSYFDQKYPVVGVLKEYEGRCIDLPDSLCATQVQLPGISGGDGIAAGMTPPAKAPNEVRPTAPVVGEAPRVEHL</sequence>
<keyword evidence="5" id="KW-1185">Reference proteome</keyword>
<proteinExistence type="inferred from homology"/>
<dbReference type="EMBL" id="CAXAMM010029225">
    <property type="protein sequence ID" value="CAK9064338.1"/>
    <property type="molecule type" value="Genomic_DNA"/>
</dbReference>
<dbReference type="InterPro" id="IPR050577">
    <property type="entry name" value="MAPR/NEUFC/NENF-like"/>
</dbReference>
<dbReference type="Proteomes" id="UP001642464">
    <property type="component" value="Unassembled WGS sequence"/>
</dbReference>
<gene>
    <name evidence="4" type="ORF">SCF082_LOCUS33143</name>
</gene>
<comment type="similarity">
    <text evidence="1">Belongs to the cytochrome b5 family. MAPR subfamily.</text>
</comment>
<feature type="region of interest" description="Disordered" evidence="2">
    <location>
        <begin position="145"/>
        <end position="169"/>
    </location>
</feature>
<evidence type="ECO:0000256" key="2">
    <source>
        <dbReference type="SAM" id="MobiDB-lite"/>
    </source>
</evidence>
<comment type="caution">
    <text evidence="4">The sequence shown here is derived from an EMBL/GenBank/DDBJ whole genome shotgun (WGS) entry which is preliminary data.</text>
</comment>
<organism evidence="4 5">
    <name type="scientific">Durusdinium trenchii</name>
    <dbReference type="NCBI Taxonomy" id="1381693"/>
    <lineage>
        <taxon>Eukaryota</taxon>
        <taxon>Sar</taxon>
        <taxon>Alveolata</taxon>
        <taxon>Dinophyceae</taxon>
        <taxon>Suessiales</taxon>
        <taxon>Symbiodiniaceae</taxon>
        <taxon>Durusdinium</taxon>
    </lineage>
</organism>
<dbReference type="PANTHER" id="PTHR10281">
    <property type="entry name" value="MEMBRANE-ASSOCIATED PROGESTERONE RECEPTOR COMPONENT-RELATED"/>
    <property type="match status" value="1"/>
</dbReference>
<accession>A0ABP0NLR0</accession>
<dbReference type="Pfam" id="PF00173">
    <property type="entry name" value="Cyt-b5"/>
    <property type="match status" value="1"/>
</dbReference>
<feature type="domain" description="Cytochrome b5 heme-binding" evidence="3">
    <location>
        <begin position="13"/>
        <end position="110"/>
    </location>
</feature>
<reference evidence="4 5" key="1">
    <citation type="submission" date="2024-02" db="EMBL/GenBank/DDBJ databases">
        <authorList>
            <person name="Chen Y."/>
            <person name="Shah S."/>
            <person name="Dougan E. K."/>
            <person name="Thang M."/>
            <person name="Chan C."/>
        </authorList>
    </citation>
    <scope>NUCLEOTIDE SEQUENCE [LARGE SCALE GENOMIC DNA]</scope>
</reference>
<dbReference type="SMART" id="SM01117">
    <property type="entry name" value="Cyt-b5"/>
    <property type="match status" value="1"/>
</dbReference>
<evidence type="ECO:0000313" key="4">
    <source>
        <dbReference type="EMBL" id="CAK9064338.1"/>
    </source>
</evidence>
<evidence type="ECO:0000313" key="5">
    <source>
        <dbReference type="Proteomes" id="UP001642464"/>
    </source>
</evidence>
<evidence type="ECO:0000259" key="3">
    <source>
        <dbReference type="SMART" id="SM01117"/>
    </source>
</evidence>
<dbReference type="InterPro" id="IPR036400">
    <property type="entry name" value="Cyt_B5-like_heme/steroid_sf"/>
</dbReference>
<protein>
    <submittedName>
        <fullName evidence="4">Probable steroid-binding protein 3 (AtMP3) (Membrane-associated progesterone-binding protein 2) (AtMAPR2)</fullName>
    </submittedName>
</protein>
<dbReference type="PANTHER" id="PTHR10281:SF76">
    <property type="entry name" value="CALCUTTA CUP-RELATED"/>
    <property type="match status" value="1"/>
</dbReference>
<dbReference type="Gene3D" id="3.10.120.10">
    <property type="entry name" value="Cytochrome b5-like heme/steroid binding domain"/>
    <property type="match status" value="1"/>
</dbReference>
<evidence type="ECO:0000256" key="1">
    <source>
        <dbReference type="ARBA" id="ARBA00038357"/>
    </source>
</evidence>
<name>A0ABP0NLR0_9DINO</name>
<dbReference type="InterPro" id="IPR001199">
    <property type="entry name" value="Cyt_B5-like_heme/steroid-bd"/>
</dbReference>
<dbReference type="SUPFAM" id="SSF55856">
    <property type="entry name" value="Cytochrome b5-like heme/steroid binding domain"/>
    <property type="match status" value="1"/>
</dbReference>